<comment type="caution">
    <text evidence="2">The sequence shown here is derived from an EMBL/GenBank/DDBJ whole genome shotgun (WGS) entry which is preliminary data.</text>
</comment>
<proteinExistence type="predicted"/>
<protein>
    <submittedName>
        <fullName evidence="2">Uncharacterized protein</fullName>
    </submittedName>
</protein>
<feature type="region of interest" description="Disordered" evidence="1">
    <location>
        <begin position="78"/>
        <end position="168"/>
    </location>
</feature>
<name>A0A8H6HQG6_9AGAR</name>
<keyword evidence="3" id="KW-1185">Reference proteome</keyword>
<dbReference type="EMBL" id="JACGCI010000056">
    <property type="protein sequence ID" value="KAF6750477.1"/>
    <property type="molecule type" value="Genomic_DNA"/>
</dbReference>
<dbReference type="OrthoDB" id="10569742at2759"/>
<organism evidence="2 3">
    <name type="scientific">Ephemerocybe angulata</name>
    <dbReference type="NCBI Taxonomy" id="980116"/>
    <lineage>
        <taxon>Eukaryota</taxon>
        <taxon>Fungi</taxon>
        <taxon>Dikarya</taxon>
        <taxon>Basidiomycota</taxon>
        <taxon>Agaricomycotina</taxon>
        <taxon>Agaricomycetes</taxon>
        <taxon>Agaricomycetidae</taxon>
        <taxon>Agaricales</taxon>
        <taxon>Agaricineae</taxon>
        <taxon>Psathyrellaceae</taxon>
        <taxon>Ephemerocybe</taxon>
    </lineage>
</organism>
<dbReference type="Proteomes" id="UP000521943">
    <property type="component" value="Unassembled WGS sequence"/>
</dbReference>
<reference evidence="2 3" key="1">
    <citation type="submission" date="2020-07" db="EMBL/GenBank/DDBJ databases">
        <title>Comparative genomics of pyrophilous fungi reveals a link between fire events and developmental genes.</title>
        <authorList>
            <consortium name="DOE Joint Genome Institute"/>
            <person name="Steindorff A.S."/>
            <person name="Carver A."/>
            <person name="Calhoun S."/>
            <person name="Stillman K."/>
            <person name="Liu H."/>
            <person name="Lipzen A."/>
            <person name="Pangilinan J."/>
            <person name="Labutti K."/>
            <person name="Bruns T.D."/>
            <person name="Grigoriev I.V."/>
        </authorList>
    </citation>
    <scope>NUCLEOTIDE SEQUENCE [LARGE SCALE GENOMIC DNA]</scope>
    <source>
        <strain evidence="2 3">CBS 144469</strain>
    </source>
</reference>
<evidence type="ECO:0000256" key="1">
    <source>
        <dbReference type="SAM" id="MobiDB-lite"/>
    </source>
</evidence>
<gene>
    <name evidence="2" type="ORF">DFP72DRAFT_509112</name>
</gene>
<accession>A0A8H6HQG6</accession>
<sequence>MGRIVQRLCRVQFRHVSFYRIVTPCLRPPHHARSTPPALNVQHRRALGPVDYAEDTVALTSERLSVYLKAHRHPTGCLDSGEGYPSLPLTRKAPPRPLYLKGQSTAPLHSPPLPPRQRRMTPTSRSSCAPLLSFNDFSPQRSRPHRAYGFFSNPTPPTRLSHPPQRLK</sequence>
<evidence type="ECO:0000313" key="3">
    <source>
        <dbReference type="Proteomes" id="UP000521943"/>
    </source>
</evidence>
<evidence type="ECO:0000313" key="2">
    <source>
        <dbReference type="EMBL" id="KAF6750477.1"/>
    </source>
</evidence>
<dbReference type="AlphaFoldDB" id="A0A8H6HQG6"/>